<feature type="domain" description="HTH tetR-type" evidence="3">
    <location>
        <begin position="4"/>
        <end position="64"/>
    </location>
</feature>
<dbReference type="GO" id="GO:0000976">
    <property type="term" value="F:transcription cis-regulatory region binding"/>
    <property type="evidence" value="ECO:0007669"/>
    <property type="project" value="TreeGrafter"/>
</dbReference>
<reference evidence="4 5" key="1">
    <citation type="submission" date="2019-11" db="EMBL/GenBank/DDBJ databases">
        <title>Comparative genomics of hydrocarbon-degrading Desulfosarcina strains.</title>
        <authorList>
            <person name="Watanabe M."/>
            <person name="Kojima H."/>
            <person name="Fukui M."/>
        </authorList>
    </citation>
    <scope>NUCLEOTIDE SEQUENCE [LARGE SCALE GENOMIC DNA]</scope>
    <source>
        <strain evidence="4 5">28bB2T</strain>
    </source>
</reference>
<dbReference type="Proteomes" id="UP000425960">
    <property type="component" value="Chromosome"/>
</dbReference>
<evidence type="ECO:0000256" key="1">
    <source>
        <dbReference type="ARBA" id="ARBA00023125"/>
    </source>
</evidence>
<dbReference type="InterPro" id="IPR013570">
    <property type="entry name" value="Tscrpt_reg_YsiA_C"/>
</dbReference>
<dbReference type="SUPFAM" id="SSF46689">
    <property type="entry name" value="Homeodomain-like"/>
    <property type="match status" value="2"/>
</dbReference>
<dbReference type="RefSeq" id="WP_155314016.1">
    <property type="nucleotide sequence ID" value="NZ_AP021876.1"/>
</dbReference>
<dbReference type="InterPro" id="IPR050109">
    <property type="entry name" value="HTH-type_TetR-like_transc_reg"/>
</dbReference>
<dbReference type="PANTHER" id="PTHR30055">
    <property type="entry name" value="HTH-TYPE TRANSCRIPTIONAL REGULATOR RUTR"/>
    <property type="match status" value="1"/>
</dbReference>
<organism evidence="4 5">
    <name type="scientific">Desulfosarcina ovata subsp. sediminis</name>
    <dbReference type="NCBI Taxonomy" id="885957"/>
    <lineage>
        <taxon>Bacteria</taxon>
        <taxon>Pseudomonadati</taxon>
        <taxon>Thermodesulfobacteriota</taxon>
        <taxon>Desulfobacteria</taxon>
        <taxon>Desulfobacterales</taxon>
        <taxon>Desulfosarcinaceae</taxon>
        <taxon>Desulfosarcina</taxon>
    </lineage>
</organism>
<proteinExistence type="predicted"/>
<gene>
    <name evidence="4" type="ORF">DSCO28_71440</name>
</gene>
<dbReference type="AlphaFoldDB" id="A0A5K8A2F6"/>
<evidence type="ECO:0000313" key="4">
    <source>
        <dbReference type="EMBL" id="BBO86578.1"/>
    </source>
</evidence>
<dbReference type="InterPro" id="IPR001647">
    <property type="entry name" value="HTH_TetR"/>
</dbReference>
<dbReference type="PRINTS" id="PR00455">
    <property type="entry name" value="HTHTETR"/>
</dbReference>
<keyword evidence="1 2" id="KW-0238">DNA-binding</keyword>
<feature type="DNA-binding region" description="H-T-H motif" evidence="2">
    <location>
        <begin position="27"/>
        <end position="46"/>
    </location>
</feature>
<evidence type="ECO:0000313" key="5">
    <source>
        <dbReference type="Proteomes" id="UP000425960"/>
    </source>
</evidence>
<dbReference type="Gene3D" id="1.10.357.10">
    <property type="entry name" value="Tetracycline Repressor, domain 2"/>
    <property type="match status" value="2"/>
</dbReference>
<dbReference type="InterPro" id="IPR009057">
    <property type="entry name" value="Homeodomain-like_sf"/>
</dbReference>
<dbReference type="PANTHER" id="PTHR30055:SF195">
    <property type="entry name" value="FATTY ACID METABOLISM REGULATOR PROTEIN"/>
    <property type="match status" value="1"/>
</dbReference>
<accession>A0A5K8A2F6</accession>
<dbReference type="Pfam" id="PF08359">
    <property type="entry name" value="TetR_C_4"/>
    <property type="match status" value="2"/>
</dbReference>
<dbReference type="Gene3D" id="1.10.10.60">
    <property type="entry name" value="Homeodomain-like"/>
    <property type="match status" value="2"/>
</dbReference>
<dbReference type="Pfam" id="PF00440">
    <property type="entry name" value="TetR_N"/>
    <property type="match status" value="2"/>
</dbReference>
<evidence type="ECO:0000259" key="3">
    <source>
        <dbReference type="PROSITE" id="PS50977"/>
    </source>
</evidence>
<name>A0A5K8A2F6_9BACT</name>
<dbReference type="SUPFAM" id="SSF48498">
    <property type="entry name" value="Tetracyclin repressor-like, C-terminal domain"/>
    <property type="match status" value="2"/>
</dbReference>
<feature type="DNA-binding region" description="H-T-H motif" evidence="2">
    <location>
        <begin position="229"/>
        <end position="248"/>
    </location>
</feature>
<sequence length="398" mass="45524">MAENNKQQKILSAASEIIADKGLRESTITEIASRAGVVDSIIYHYFKNKEDLLFCALDAHLKSSIEAINFQFQGIIGAPAKLGKMIWYHLHSNDFNQGNERIVKRLLLECRANKKFYRHESYNSLKQYAGVLTGILKEGVAEGAFRGDLNIAVARDMIFGLLDEESLSCLAARELTATLPDFDDIMSFVLAMVEAPPVDHTATKKEDKAKAVLNAATTIFSQKGFNGATMLEIGNEANVAEGTIYEYYINKQDLLLSIAKERFEKFKVDLDQTFQLDDPLTKLRRIIWNHFLIFFTNHEFLTLFLNDIKLNKHFYRTDSYVYFINYFSKLSEILGEGKRAGIFRQQVNNRIYRNLFIGSFTHILLRWLFVSTPPPLTFMQEFSHAVDLLCRAVTSRHV</sequence>
<dbReference type="GO" id="GO:0003700">
    <property type="term" value="F:DNA-binding transcription factor activity"/>
    <property type="evidence" value="ECO:0007669"/>
    <property type="project" value="TreeGrafter"/>
</dbReference>
<dbReference type="InterPro" id="IPR036271">
    <property type="entry name" value="Tet_transcr_reg_TetR-rel_C_sf"/>
</dbReference>
<dbReference type="KEGG" id="dov:DSCO28_71440"/>
<evidence type="ECO:0000256" key="2">
    <source>
        <dbReference type="PROSITE-ProRule" id="PRU00335"/>
    </source>
</evidence>
<dbReference type="EMBL" id="AP021876">
    <property type="protein sequence ID" value="BBO86578.1"/>
    <property type="molecule type" value="Genomic_DNA"/>
</dbReference>
<dbReference type="PROSITE" id="PS50977">
    <property type="entry name" value="HTH_TETR_2"/>
    <property type="match status" value="2"/>
</dbReference>
<feature type="domain" description="HTH tetR-type" evidence="3">
    <location>
        <begin position="206"/>
        <end position="266"/>
    </location>
</feature>
<protein>
    <recommendedName>
        <fullName evidence="3">HTH tetR-type domain-containing protein</fullName>
    </recommendedName>
</protein>